<keyword evidence="6" id="KW-0235">DNA replication</keyword>
<dbReference type="CDD" id="cd07436">
    <property type="entry name" value="PHP_PolX"/>
    <property type="match status" value="1"/>
</dbReference>
<dbReference type="SMART" id="SM00278">
    <property type="entry name" value="HhH1"/>
    <property type="match status" value="3"/>
</dbReference>
<keyword evidence="13" id="KW-1185">Reference proteome</keyword>
<dbReference type="Gene3D" id="3.20.20.140">
    <property type="entry name" value="Metal-dependent hydrolases"/>
    <property type="match status" value="1"/>
</dbReference>
<dbReference type="Gene3D" id="3.30.210.10">
    <property type="entry name" value="DNA polymerase, thumb domain"/>
    <property type="match status" value="1"/>
</dbReference>
<organism evidence="12 13">
    <name type="scientific">Truepera radiovictrix (strain DSM 17093 / CIP 108686 / LMG 22925 / RQ-24)</name>
    <dbReference type="NCBI Taxonomy" id="649638"/>
    <lineage>
        <taxon>Bacteria</taxon>
        <taxon>Thermotogati</taxon>
        <taxon>Deinococcota</taxon>
        <taxon>Deinococci</taxon>
        <taxon>Trueperales</taxon>
        <taxon>Trueperaceae</taxon>
        <taxon>Truepera</taxon>
    </lineage>
</organism>
<dbReference type="FunFam" id="3.20.20.140:FF:000047">
    <property type="entry name" value="PHP domain-containing protein"/>
    <property type="match status" value="1"/>
</dbReference>
<dbReference type="RefSeq" id="WP_013178954.1">
    <property type="nucleotide sequence ID" value="NC_014221.1"/>
</dbReference>
<evidence type="ECO:0000256" key="6">
    <source>
        <dbReference type="ARBA" id="ARBA00022705"/>
    </source>
</evidence>
<dbReference type="InterPro" id="IPR004013">
    <property type="entry name" value="PHP_dom"/>
</dbReference>
<dbReference type="OrthoDB" id="9808747at2"/>
<dbReference type="GO" id="GO:0003887">
    <property type="term" value="F:DNA-directed DNA polymerase activity"/>
    <property type="evidence" value="ECO:0007669"/>
    <property type="project" value="UniProtKB-KW"/>
</dbReference>
<dbReference type="PIRSF" id="PIRSF005047">
    <property type="entry name" value="UCP005047_YshC"/>
    <property type="match status" value="1"/>
</dbReference>
<dbReference type="InterPro" id="IPR047967">
    <property type="entry name" value="PolX_PHP"/>
</dbReference>
<dbReference type="Proteomes" id="UP000000379">
    <property type="component" value="Chromosome"/>
</dbReference>
<dbReference type="InterPro" id="IPR027421">
    <property type="entry name" value="DNA_pol_lamdba_lyase_dom_sf"/>
</dbReference>
<evidence type="ECO:0000256" key="3">
    <source>
        <dbReference type="ARBA" id="ARBA00022634"/>
    </source>
</evidence>
<dbReference type="GO" id="GO:0008270">
    <property type="term" value="F:zinc ion binding"/>
    <property type="evidence" value="ECO:0007669"/>
    <property type="project" value="TreeGrafter"/>
</dbReference>
<keyword evidence="7" id="KW-0239">DNA-directed DNA polymerase</keyword>
<reference evidence="12 13" key="2">
    <citation type="journal article" date="2011" name="Stand. Genomic Sci.">
        <title>Complete genome sequence of Truepera radiovictrix type strain (RQ-24).</title>
        <authorList>
            <person name="Ivanova N."/>
            <person name="Rohde C."/>
            <person name="Munk C."/>
            <person name="Nolan M."/>
            <person name="Lucas S."/>
            <person name="Del Rio T.G."/>
            <person name="Tice H."/>
            <person name="Deshpande S."/>
            <person name="Cheng J.F."/>
            <person name="Tapia R."/>
            <person name="Han C."/>
            <person name="Goodwin L."/>
            <person name="Pitluck S."/>
            <person name="Liolios K."/>
            <person name="Mavromatis K."/>
            <person name="Mikhailova N."/>
            <person name="Pati A."/>
            <person name="Chen A."/>
            <person name="Palaniappan K."/>
            <person name="Land M."/>
            <person name="Hauser L."/>
            <person name="Chang Y.J."/>
            <person name="Jeffries C.D."/>
            <person name="Brambilla E."/>
            <person name="Rohde M."/>
            <person name="Goker M."/>
            <person name="Tindall B.J."/>
            <person name="Woyke T."/>
            <person name="Bristow J."/>
            <person name="Eisen J.A."/>
            <person name="Markowitz V."/>
            <person name="Hugenholtz P."/>
            <person name="Kyrpides N.C."/>
            <person name="Klenk H.P."/>
            <person name="Lapidus A."/>
        </authorList>
    </citation>
    <scope>NUCLEOTIDE SEQUENCE [LARGE SCALE GENOMIC DNA]</scope>
    <source>
        <strain evidence="13">DSM 17093 / CIP 108686 / LMG 22925 / RQ-24</strain>
    </source>
</reference>
<dbReference type="HOGENOM" id="CLU_017729_1_0_0"/>
<evidence type="ECO:0000259" key="10">
    <source>
        <dbReference type="SMART" id="SM00481"/>
    </source>
</evidence>
<dbReference type="PANTHER" id="PTHR36928">
    <property type="entry name" value="PHOSPHATASE YCDX-RELATED"/>
    <property type="match status" value="1"/>
</dbReference>
<sequence>MTEPPSPPAATLWPDKKSLVRQLLEVSRLLEVLGAEPYRAAAYAGAARRLEAYEGDLTPLLEAGRLTEVRGVGPGVAAAVEALRGRGAPQLPLLEALYAEVPEGVLGLLRVAGLGPKKVRALWQAGIADLDALLAAAGDGRLAKVRGFGAKSAAAVTAAARFALEARERERLDEAEVRAARFEALCKTLAPEATLERAGELRRALETVGALSFVVTGLPVTVLAERLASLGATPSEGGELHLSFEGRPLELWCADAEALGAALACRTGSEAFVAALAAHAAAKGLRLTPAGLLRGETLLPTPTEAALWTQLGLPMVPPERREGGLVGDEALVTLTDIRGLVHNHTTWSDGACSLDEMVAAARALGYRYLALADHSRTSYYANGLSVERVFEQARAVARLREALDRDGADFKVLHGLEVDILPDGSLDYPDEVLAKLDYTVISVHQHFTLDKVKQTERLVRAVQHPYASILGHLTGRLLLRRPPYEVDVMAVLAACAEAGTVVEINANPRRLDLDWRLVARAKALGCRFAIDPDAHHVDGYHDLRYGVLMARKAGLSAIDVVNTAPDAGAFLARLKPSRAPVGG</sequence>
<dbReference type="SUPFAM" id="SSF158702">
    <property type="entry name" value="Sec63 N-terminal domain-like"/>
    <property type="match status" value="1"/>
</dbReference>
<evidence type="ECO:0000256" key="8">
    <source>
        <dbReference type="ARBA" id="ARBA00049244"/>
    </source>
</evidence>
<evidence type="ECO:0000259" key="9">
    <source>
        <dbReference type="SMART" id="SM00278"/>
    </source>
</evidence>
<dbReference type="GO" id="GO:0042578">
    <property type="term" value="F:phosphoric ester hydrolase activity"/>
    <property type="evidence" value="ECO:0007669"/>
    <property type="project" value="TreeGrafter"/>
</dbReference>
<feature type="domain" description="DNA-directed DNA polymerase X" evidence="11">
    <location>
        <begin position="16"/>
        <end position="322"/>
    </location>
</feature>
<dbReference type="GO" id="GO:0003677">
    <property type="term" value="F:DNA binding"/>
    <property type="evidence" value="ECO:0007669"/>
    <property type="project" value="InterPro"/>
</dbReference>
<dbReference type="Gene3D" id="1.10.150.20">
    <property type="entry name" value="5' to 3' exonuclease, C-terminal subdomain"/>
    <property type="match status" value="1"/>
</dbReference>
<dbReference type="Pfam" id="PF14716">
    <property type="entry name" value="HHH_8"/>
    <property type="match status" value="1"/>
</dbReference>
<dbReference type="SUPFAM" id="SSF89550">
    <property type="entry name" value="PHP domain-like"/>
    <property type="match status" value="1"/>
</dbReference>
<proteinExistence type="predicted"/>
<dbReference type="STRING" id="649638.Trad_2485"/>
<dbReference type="EMBL" id="CP002049">
    <property type="protein sequence ID" value="ADI15593.1"/>
    <property type="molecule type" value="Genomic_DNA"/>
</dbReference>
<protein>
    <recommendedName>
        <fullName evidence="2">DNA-directed DNA polymerase</fullName>
        <ecNumber evidence="2">2.7.7.7</ecNumber>
    </recommendedName>
</protein>
<evidence type="ECO:0000256" key="7">
    <source>
        <dbReference type="ARBA" id="ARBA00022932"/>
    </source>
</evidence>
<comment type="cofactor">
    <cofactor evidence="1">
        <name>Mg(2+)</name>
        <dbReference type="ChEBI" id="CHEBI:18420"/>
    </cofactor>
</comment>
<dbReference type="GO" id="GO:0005829">
    <property type="term" value="C:cytosol"/>
    <property type="evidence" value="ECO:0007669"/>
    <property type="project" value="TreeGrafter"/>
</dbReference>
<dbReference type="InterPro" id="IPR022311">
    <property type="entry name" value="PolX-like"/>
</dbReference>
<dbReference type="InterPro" id="IPR016195">
    <property type="entry name" value="Pol/histidinol_Pase-like"/>
</dbReference>
<keyword evidence="3" id="KW-0237">DNA synthesis</keyword>
<evidence type="ECO:0000313" key="12">
    <source>
        <dbReference type="EMBL" id="ADI15593.1"/>
    </source>
</evidence>
<dbReference type="Pfam" id="PF14520">
    <property type="entry name" value="HHH_5"/>
    <property type="match status" value="1"/>
</dbReference>
<dbReference type="KEGG" id="tra:Trad_2485"/>
<gene>
    <name evidence="12" type="ordered locus">Trad_2485</name>
</gene>
<dbReference type="EC" id="2.7.7.7" evidence="2"/>
<evidence type="ECO:0000256" key="1">
    <source>
        <dbReference type="ARBA" id="ARBA00001946"/>
    </source>
</evidence>
<dbReference type="SMART" id="SM00481">
    <property type="entry name" value="POLIIIAc"/>
    <property type="match status" value="1"/>
</dbReference>
<dbReference type="InterPro" id="IPR050243">
    <property type="entry name" value="PHP_phosphatase"/>
</dbReference>
<dbReference type="InterPro" id="IPR029398">
    <property type="entry name" value="PolB_thumb"/>
</dbReference>
<reference evidence="13" key="1">
    <citation type="submission" date="2010-05" db="EMBL/GenBank/DDBJ databases">
        <title>The complete genome of Truepera radiovictris DSM 17093.</title>
        <authorList>
            <consortium name="US DOE Joint Genome Institute (JGI-PGF)"/>
            <person name="Lucas S."/>
            <person name="Copeland A."/>
            <person name="Lapidus A."/>
            <person name="Glavina del Rio T."/>
            <person name="Dalin E."/>
            <person name="Tice H."/>
            <person name="Bruce D."/>
            <person name="Goodwin L."/>
            <person name="Pitluck S."/>
            <person name="Kyrpides N."/>
            <person name="Mavromatis K."/>
            <person name="Ovchinnikova G."/>
            <person name="Munk A.C."/>
            <person name="Detter J.C."/>
            <person name="Han C."/>
            <person name="Tapia R."/>
            <person name="Land M."/>
            <person name="Hauser L."/>
            <person name="Markowitz V."/>
            <person name="Cheng J.-F."/>
            <person name="Hugenholtz P."/>
            <person name="Woyke T."/>
            <person name="Wu D."/>
            <person name="Tindall B."/>
            <person name="Pomrenke H.G."/>
            <person name="Brambilla E."/>
            <person name="Klenk H.-P."/>
            <person name="Eisen J.A."/>
        </authorList>
    </citation>
    <scope>NUCLEOTIDE SEQUENCE [LARGE SCALE GENOMIC DNA]</scope>
    <source>
        <strain evidence="13">DSM 17093 / CIP 108686 / LMG 22925 / RQ-24</strain>
    </source>
</reference>
<feature type="domain" description="Helix-hairpin-helix DNA-binding motif class 1" evidence="9">
    <location>
        <begin position="140"/>
        <end position="159"/>
    </location>
</feature>
<dbReference type="PANTHER" id="PTHR36928:SF1">
    <property type="entry name" value="PHOSPHATASE YCDX-RELATED"/>
    <property type="match status" value="1"/>
</dbReference>
<keyword evidence="5" id="KW-0548">Nucleotidyltransferase</keyword>
<evidence type="ECO:0000259" key="11">
    <source>
        <dbReference type="SMART" id="SM00483"/>
    </source>
</evidence>
<dbReference type="eggNOG" id="COG1387">
    <property type="taxonomic scope" value="Bacteria"/>
</dbReference>
<evidence type="ECO:0000256" key="4">
    <source>
        <dbReference type="ARBA" id="ARBA00022679"/>
    </source>
</evidence>
<dbReference type="AlphaFoldDB" id="D7CTP6"/>
<name>D7CTP6_TRURR</name>
<dbReference type="eggNOG" id="COG1796">
    <property type="taxonomic scope" value="Bacteria"/>
</dbReference>
<keyword evidence="4" id="KW-0808">Transferase</keyword>
<dbReference type="InterPro" id="IPR003583">
    <property type="entry name" value="Hlx-hairpin-Hlx_DNA-bd_motif"/>
</dbReference>
<dbReference type="SUPFAM" id="SSF47802">
    <property type="entry name" value="DNA polymerase beta, N-terminal domain-like"/>
    <property type="match status" value="1"/>
</dbReference>
<dbReference type="InterPro" id="IPR002054">
    <property type="entry name" value="DNA-dir_DNA_pol_X"/>
</dbReference>
<dbReference type="SMART" id="SM00483">
    <property type="entry name" value="POLXc"/>
    <property type="match status" value="1"/>
</dbReference>
<evidence type="ECO:0000256" key="2">
    <source>
        <dbReference type="ARBA" id="ARBA00012417"/>
    </source>
</evidence>
<dbReference type="SUPFAM" id="SSF81301">
    <property type="entry name" value="Nucleotidyltransferase"/>
    <property type="match status" value="1"/>
</dbReference>
<dbReference type="InterPro" id="IPR003141">
    <property type="entry name" value="Pol/His_phosphatase_N"/>
</dbReference>
<evidence type="ECO:0000313" key="13">
    <source>
        <dbReference type="Proteomes" id="UP000000379"/>
    </source>
</evidence>
<evidence type="ECO:0000256" key="5">
    <source>
        <dbReference type="ARBA" id="ARBA00022695"/>
    </source>
</evidence>
<dbReference type="InterPro" id="IPR010996">
    <property type="entry name" value="HHH_MUS81"/>
</dbReference>
<dbReference type="Pfam" id="PF02811">
    <property type="entry name" value="PHP"/>
    <property type="match status" value="1"/>
</dbReference>
<dbReference type="Pfam" id="PF14791">
    <property type="entry name" value="DNA_pol_B_thumb"/>
    <property type="match status" value="1"/>
</dbReference>
<dbReference type="Gene3D" id="1.10.150.110">
    <property type="entry name" value="DNA polymerase beta, N-terminal domain-like"/>
    <property type="match status" value="1"/>
</dbReference>
<feature type="domain" description="Helix-hairpin-helix DNA-binding motif class 1" evidence="9">
    <location>
        <begin position="106"/>
        <end position="125"/>
    </location>
</feature>
<dbReference type="InterPro" id="IPR037160">
    <property type="entry name" value="DNA_Pol_thumb_sf"/>
</dbReference>
<feature type="domain" description="Polymerase/histidinol phosphatase N-terminal" evidence="10">
    <location>
        <begin position="339"/>
        <end position="422"/>
    </location>
</feature>
<feature type="domain" description="Helix-hairpin-helix DNA-binding motif class 1" evidence="9">
    <location>
        <begin position="64"/>
        <end position="83"/>
    </location>
</feature>
<comment type="catalytic activity">
    <reaction evidence="8">
        <text>DNA(n) + a 2'-deoxyribonucleoside 5'-triphosphate = DNA(n+1) + diphosphate</text>
        <dbReference type="Rhea" id="RHEA:22508"/>
        <dbReference type="Rhea" id="RHEA-COMP:17339"/>
        <dbReference type="Rhea" id="RHEA-COMP:17340"/>
        <dbReference type="ChEBI" id="CHEBI:33019"/>
        <dbReference type="ChEBI" id="CHEBI:61560"/>
        <dbReference type="ChEBI" id="CHEBI:173112"/>
        <dbReference type="EC" id="2.7.7.7"/>
    </reaction>
</comment>
<dbReference type="GO" id="GO:0006281">
    <property type="term" value="P:DNA repair"/>
    <property type="evidence" value="ECO:0007669"/>
    <property type="project" value="InterPro"/>
</dbReference>
<dbReference type="InterPro" id="IPR043519">
    <property type="entry name" value="NT_sf"/>
</dbReference>
<accession>D7CTP6</accession>